<proteinExistence type="predicted"/>
<feature type="transmembrane region" description="Helical" evidence="1">
    <location>
        <begin position="284"/>
        <end position="301"/>
    </location>
</feature>
<organism evidence="2 3">
    <name type="scientific">Thermodesulfobium narugense DSM 14796</name>
    <dbReference type="NCBI Taxonomy" id="747365"/>
    <lineage>
        <taxon>Bacteria</taxon>
        <taxon>Pseudomonadati</taxon>
        <taxon>Thermodesulfobiota</taxon>
        <taxon>Thermodesulfobiia</taxon>
        <taxon>Thermodesulfobiales</taxon>
        <taxon>Thermodesulfobiaceae</taxon>
        <taxon>Thermodesulfobium</taxon>
    </lineage>
</organism>
<dbReference type="Proteomes" id="UP000011765">
    <property type="component" value="Chromosome"/>
</dbReference>
<feature type="transmembrane region" description="Helical" evidence="1">
    <location>
        <begin position="260"/>
        <end position="278"/>
    </location>
</feature>
<name>M1E546_9BACT</name>
<reference evidence="2 3" key="1">
    <citation type="submission" date="2011-04" db="EMBL/GenBank/DDBJ databases">
        <title>The complete genome of Thermodesulfobium narugense DSM 14796.</title>
        <authorList>
            <consortium name="US DOE Joint Genome Institute (JGI-PGF)"/>
            <person name="Lucas S."/>
            <person name="Han J."/>
            <person name="Lapidus A."/>
            <person name="Bruce D."/>
            <person name="Goodwin L."/>
            <person name="Pitluck S."/>
            <person name="Peters L."/>
            <person name="Kyrpides N."/>
            <person name="Mavromatis K."/>
            <person name="Pagani I."/>
            <person name="Ivanova N."/>
            <person name="Ovchinnikova G."/>
            <person name="Zhang X."/>
            <person name="Saunders L."/>
            <person name="Detter J.C."/>
            <person name="Tapia R."/>
            <person name="Han C."/>
            <person name="Land M."/>
            <person name="Hauser L."/>
            <person name="Markowitz V."/>
            <person name="Cheng J.-F."/>
            <person name="Hugenholtz P."/>
            <person name="Woyke T."/>
            <person name="Wu D."/>
            <person name="Spring S."/>
            <person name="Schroeder M."/>
            <person name="Brambilla E."/>
            <person name="Klenk H.-P."/>
            <person name="Eisen J.A."/>
        </authorList>
    </citation>
    <scope>NUCLEOTIDE SEQUENCE [LARGE SCALE GENOMIC DNA]</scope>
    <source>
        <strain evidence="2 3">DSM 14796</strain>
    </source>
</reference>
<dbReference type="HOGENOM" id="CLU_915082_0_0_9"/>
<feature type="transmembrane region" description="Helical" evidence="1">
    <location>
        <begin position="223"/>
        <end position="248"/>
    </location>
</feature>
<evidence type="ECO:0000313" key="3">
    <source>
        <dbReference type="Proteomes" id="UP000011765"/>
    </source>
</evidence>
<accession>M1E546</accession>
<feature type="transmembrane region" description="Helical" evidence="1">
    <location>
        <begin position="198"/>
        <end position="217"/>
    </location>
</feature>
<dbReference type="AlphaFoldDB" id="M1E546"/>
<dbReference type="KEGG" id="tnr:Thena_1183"/>
<evidence type="ECO:0000256" key="1">
    <source>
        <dbReference type="SAM" id="Phobius"/>
    </source>
</evidence>
<evidence type="ECO:0000313" key="2">
    <source>
        <dbReference type="EMBL" id="AEE14802.1"/>
    </source>
</evidence>
<dbReference type="EMBL" id="CP002690">
    <property type="protein sequence ID" value="AEE14802.1"/>
    <property type="molecule type" value="Genomic_DNA"/>
</dbReference>
<dbReference type="STRING" id="747365.Thena_1183"/>
<protein>
    <recommendedName>
        <fullName evidence="4">Polymer-forming cytoskeletal protein</fullName>
    </recommendedName>
</protein>
<keyword evidence="1" id="KW-0812">Transmembrane</keyword>
<keyword evidence="3" id="KW-1185">Reference proteome</keyword>
<evidence type="ECO:0008006" key="4">
    <source>
        <dbReference type="Google" id="ProtNLM"/>
    </source>
</evidence>
<keyword evidence="1" id="KW-1133">Transmembrane helix</keyword>
<gene>
    <name evidence="2" type="ORF">Thena_1183</name>
</gene>
<feature type="transmembrane region" description="Helical" evidence="1">
    <location>
        <begin position="165"/>
        <end position="186"/>
    </location>
</feature>
<sequence length="304" mass="34899">MKKGLFLFFAFLTLYFLSFNFVFAQDQKLMLSQVRQGFGHLPKEEQNLKKDFVKKEINIGQDQAINGDFIVHDAILTVSGRINGDLIAYRSDVILKDSAVITGKVIIHNGSLKKESGAKTGDILEISSKRTPPPFLNVKPIFGKNFEGGVVLDFRTLINSFEAKIFFSVLIFLMCFIYFLFFKRVVIEKYNYVYKFSLKAICFSLFIFLSIPSIFWFSREEPILAIIFLAIMSVLSVPGITFFTFSIFKNLFHLVLKKDVPYLLYVLFSCLFLSLTILIFSGSLFYLIWLSLGLSYSILLYKNS</sequence>
<keyword evidence="1" id="KW-0472">Membrane</keyword>